<sequence>MPKKSLYLVAIISTFSFLACNKDDKNFVNAIVVDSGDLSSKGCGYLLQFEDGTIEKPYQLYSAYQNNGMHVKVKYHYSDVADTCGSSAPFSYYQLIIIDEIKLGDQPQP</sequence>
<evidence type="ECO:0000256" key="1">
    <source>
        <dbReference type="SAM" id="SignalP"/>
    </source>
</evidence>
<proteinExistence type="predicted"/>
<feature type="chain" id="PRO_5047202327" description="DUF4377 domain-containing protein" evidence="1">
    <location>
        <begin position="20"/>
        <end position="109"/>
    </location>
</feature>
<evidence type="ECO:0000313" key="2">
    <source>
        <dbReference type="EMBL" id="GAA4449559.1"/>
    </source>
</evidence>
<evidence type="ECO:0000313" key="3">
    <source>
        <dbReference type="Proteomes" id="UP001501410"/>
    </source>
</evidence>
<keyword evidence="3" id="KW-1185">Reference proteome</keyword>
<organism evidence="2 3">
    <name type="scientific">Rurimicrobium arvi</name>
    <dbReference type="NCBI Taxonomy" id="2049916"/>
    <lineage>
        <taxon>Bacteria</taxon>
        <taxon>Pseudomonadati</taxon>
        <taxon>Bacteroidota</taxon>
        <taxon>Chitinophagia</taxon>
        <taxon>Chitinophagales</taxon>
        <taxon>Chitinophagaceae</taxon>
        <taxon>Rurimicrobium</taxon>
    </lineage>
</organism>
<comment type="caution">
    <text evidence="2">The sequence shown here is derived from an EMBL/GenBank/DDBJ whole genome shotgun (WGS) entry which is preliminary data.</text>
</comment>
<evidence type="ECO:0008006" key="4">
    <source>
        <dbReference type="Google" id="ProtNLM"/>
    </source>
</evidence>
<protein>
    <recommendedName>
        <fullName evidence="4">DUF4377 domain-containing protein</fullName>
    </recommendedName>
</protein>
<feature type="signal peptide" evidence="1">
    <location>
        <begin position="1"/>
        <end position="19"/>
    </location>
</feature>
<keyword evidence="1" id="KW-0732">Signal</keyword>
<dbReference type="PROSITE" id="PS51257">
    <property type="entry name" value="PROKAR_LIPOPROTEIN"/>
    <property type="match status" value="1"/>
</dbReference>
<name>A0ABP8MGH3_9BACT</name>
<accession>A0ABP8MGH3</accession>
<dbReference type="RefSeq" id="WP_344822160.1">
    <property type="nucleotide sequence ID" value="NZ_BAABEZ010000002.1"/>
</dbReference>
<gene>
    <name evidence="2" type="ORF">GCM10023092_04010</name>
</gene>
<dbReference type="EMBL" id="BAABEZ010000002">
    <property type="protein sequence ID" value="GAA4449559.1"/>
    <property type="molecule type" value="Genomic_DNA"/>
</dbReference>
<reference evidence="3" key="1">
    <citation type="journal article" date="2019" name="Int. J. Syst. Evol. Microbiol.">
        <title>The Global Catalogue of Microorganisms (GCM) 10K type strain sequencing project: providing services to taxonomists for standard genome sequencing and annotation.</title>
        <authorList>
            <consortium name="The Broad Institute Genomics Platform"/>
            <consortium name="The Broad Institute Genome Sequencing Center for Infectious Disease"/>
            <person name="Wu L."/>
            <person name="Ma J."/>
        </authorList>
    </citation>
    <scope>NUCLEOTIDE SEQUENCE [LARGE SCALE GENOMIC DNA]</scope>
    <source>
        <strain evidence="3">JCM 31921</strain>
    </source>
</reference>
<dbReference type="Proteomes" id="UP001501410">
    <property type="component" value="Unassembled WGS sequence"/>
</dbReference>